<evidence type="ECO:0000313" key="8">
    <source>
        <dbReference type="Proteomes" id="UP000001055"/>
    </source>
</evidence>
<protein>
    <recommendedName>
        <fullName evidence="4">Small ribosomal subunit protein mS38</fullName>
    </recommendedName>
</protein>
<dbReference type="GO" id="GO:0005739">
    <property type="term" value="C:mitochondrion"/>
    <property type="evidence" value="ECO:0000318"/>
    <property type="project" value="GO_Central"/>
</dbReference>
<evidence type="ECO:0000256" key="1">
    <source>
        <dbReference type="ARBA" id="ARBA00004173"/>
    </source>
</evidence>
<accession>Q0UBY0</accession>
<sequence length="301" mass="34355">MFAPSFARAARSTTSISTTPASSLCRASLTTASKSLHQRRYSSSKSSIPPSNKKKPVEELEQNAPTQLQDPKTGAELDKDEVKKIPFASSADNVPHAPPTTHLHEDDVRLSTFFAMHQPISFHREAWQQSVTSMGAIDDLFNTELNGYRMKAIQKTESTLTEFLQRVSARMDIINHFEEQKASEAMQESDIFGEPQPQTEESIMHYASKLLPFIPPPPPLALDSFAQQSVHAQEVNERITEVDLPVEQTQRPATFREHVHRRRGGMLLISVKRQRKLKMKKHKYKKLMKRTRLERRKLDRT</sequence>
<dbReference type="eggNOG" id="ENOG502S2R6">
    <property type="taxonomic scope" value="Eukaryota"/>
</dbReference>
<dbReference type="GeneID" id="5977903"/>
<dbReference type="InParanoid" id="Q0UBY0"/>
<dbReference type="VEuPathDB" id="FungiDB:JI435_107340"/>
<dbReference type="Proteomes" id="UP000001055">
    <property type="component" value="Unassembled WGS sequence"/>
</dbReference>
<dbReference type="Pfam" id="PF08213">
    <property type="entry name" value="COX24_C"/>
    <property type="match status" value="1"/>
</dbReference>
<dbReference type="EMBL" id="CH445341">
    <property type="protein sequence ID" value="EAT82128.1"/>
    <property type="molecule type" value="Genomic_DNA"/>
</dbReference>
<evidence type="ECO:0000256" key="4">
    <source>
        <dbReference type="ARBA" id="ARBA00035682"/>
    </source>
</evidence>
<proteinExistence type="inferred from homology"/>
<dbReference type="STRING" id="321614.Q0UBY0"/>
<name>Q0UBY0_PHANO</name>
<dbReference type="PANTHER" id="PTHR32035:SF3">
    <property type="entry name" value="SMALL RIBOSOMAL SUBUNIT PROTEIN MS38"/>
    <property type="match status" value="1"/>
</dbReference>
<evidence type="ECO:0000256" key="5">
    <source>
        <dbReference type="SAM" id="MobiDB-lite"/>
    </source>
</evidence>
<dbReference type="RefSeq" id="XP_001800996.1">
    <property type="nucleotide sequence ID" value="XM_001800944.1"/>
</dbReference>
<evidence type="ECO:0000259" key="6">
    <source>
        <dbReference type="SMART" id="SM01155"/>
    </source>
</evidence>
<dbReference type="SMART" id="SM01155">
    <property type="entry name" value="DUF1713"/>
    <property type="match status" value="1"/>
</dbReference>
<gene>
    <name evidence="7" type="ORF">SNOG_10734</name>
</gene>
<evidence type="ECO:0000256" key="3">
    <source>
        <dbReference type="ARBA" id="ARBA00035647"/>
    </source>
</evidence>
<dbReference type="OMA" id="RQCENGQ"/>
<comment type="similarity">
    <text evidence="3">Belongs to the mitochondrion-specific ribosomal protein mS38 family.</text>
</comment>
<feature type="region of interest" description="Disordered" evidence="5">
    <location>
        <begin position="35"/>
        <end position="77"/>
    </location>
</feature>
<comment type="subcellular location">
    <subcellularLocation>
        <location evidence="1">Mitochondrion</location>
    </subcellularLocation>
</comment>
<dbReference type="HOGENOM" id="CLU_035429_0_0_1"/>
<dbReference type="PANTHER" id="PTHR32035">
    <property type="entry name" value="AURORA KINASE A-INTERACTING PROTEIN"/>
    <property type="match status" value="1"/>
</dbReference>
<dbReference type="AlphaFoldDB" id="Q0UBY0"/>
<dbReference type="InterPro" id="IPR013177">
    <property type="entry name" value="Ribosomal_mS38_C"/>
</dbReference>
<evidence type="ECO:0000313" key="7">
    <source>
        <dbReference type="EMBL" id="EAT82128.1"/>
    </source>
</evidence>
<feature type="region of interest" description="Disordered" evidence="5">
    <location>
        <begin position="1"/>
        <end position="23"/>
    </location>
</feature>
<feature type="domain" description="Ribosomal protein mS38 C-terminal" evidence="6">
    <location>
        <begin position="267"/>
        <end position="300"/>
    </location>
</feature>
<reference evidence="8" key="1">
    <citation type="journal article" date="2007" name="Plant Cell">
        <title>Dothideomycete-plant interactions illuminated by genome sequencing and EST analysis of the wheat pathogen Stagonospora nodorum.</title>
        <authorList>
            <person name="Hane J.K."/>
            <person name="Lowe R.G."/>
            <person name="Solomon P.S."/>
            <person name="Tan K.C."/>
            <person name="Schoch C.L."/>
            <person name="Spatafora J.W."/>
            <person name="Crous P.W."/>
            <person name="Kodira C."/>
            <person name="Birren B.W."/>
            <person name="Galagan J.E."/>
            <person name="Torriani S.F."/>
            <person name="McDonald B.A."/>
            <person name="Oliver R.P."/>
        </authorList>
    </citation>
    <scope>NUCLEOTIDE SEQUENCE [LARGE SCALE GENOMIC DNA]</scope>
    <source>
        <strain evidence="8">SN15 / ATCC MYA-4574 / FGSC 10173</strain>
    </source>
</reference>
<dbReference type="KEGG" id="pno:SNOG_10734"/>
<keyword evidence="2" id="KW-0496">Mitochondrion</keyword>
<evidence type="ECO:0000256" key="2">
    <source>
        <dbReference type="ARBA" id="ARBA00023128"/>
    </source>
</evidence>
<organism evidence="7 8">
    <name type="scientific">Phaeosphaeria nodorum (strain SN15 / ATCC MYA-4574 / FGSC 10173)</name>
    <name type="common">Glume blotch fungus</name>
    <name type="synonym">Parastagonospora nodorum</name>
    <dbReference type="NCBI Taxonomy" id="321614"/>
    <lineage>
        <taxon>Eukaryota</taxon>
        <taxon>Fungi</taxon>
        <taxon>Dikarya</taxon>
        <taxon>Ascomycota</taxon>
        <taxon>Pezizomycotina</taxon>
        <taxon>Dothideomycetes</taxon>
        <taxon>Pleosporomycetidae</taxon>
        <taxon>Pleosporales</taxon>
        <taxon>Pleosporineae</taxon>
        <taxon>Phaeosphaeriaceae</taxon>
        <taxon>Parastagonospora</taxon>
    </lineage>
</organism>